<gene>
    <name evidence="2" type="ORF">ABGB03_05120</name>
</gene>
<dbReference type="SUPFAM" id="SSF51735">
    <property type="entry name" value="NAD(P)-binding Rossmann-fold domains"/>
    <property type="match status" value="1"/>
</dbReference>
<evidence type="ECO:0000313" key="2">
    <source>
        <dbReference type="EMBL" id="XBG62285.1"/>
    </source>
</evidence>
<organism evidence="2">
    <name type="scientific">Pontimicrobium sp. SW4</name>
    <dbReference type="NCBI Taxonomy" id="3153519"/>
    <lineage>
        <taxon>Bacteria</taxon>
        <taxon>Pseudomonadati</taxon>
        <taxon>Bacteroidota</taxon>
        <taxon>Flavobacteriia</taxon>
        <taxon>Flavobacteriales</taxon>
        <taxon>Flavobacteriaceae</taxon>
        <taxon>Pontimicrobium</taxon>
    </lineage>
</organism>
<reference evidence="2" key="1">
    <citation type="submission" date="2024-05" db="EMBL/GenBank/DDBJ databases">
        <title>Pontimicrobium maritimus sp. nov., isolated form sea water.</title>
        <authorList>
            <person name="Muhammad N."/>
            <person name="Vuong T.Q."/>
            <person name="Han H.L."/>
            <person name="Kim S.-G."/>
        </authorList>
    </citation>
    <scope>NUCLEOTIDE SEQUENCE</scope>
    <source>
        <strain evidence="2">SW4</strain>
    </source>
</reference>
<dbReference type="InterPro" id="IPR050177">
    <property type="entry name" value="Lipid_A_modif_metabolic_enz"/>
</dbReference>
<accession>A0AAU7BV70</accession>
<dbReference type="PROSITE" id="PS51257">
    <property type="entry name" value="PROKAR_LIPOPROTEIN"/>
    <property type="match status" value="1"/>
</dbReference>
<dbReference type="PANTHER" id="PTHR43245">
    <property type="entry name" value="BIFUNCTIONAL POLYMYXIN RESISTANCE PROTEIN ARNA"/>
    <property type="match status" value="1"/>
</dbReference>
<dbReference type="RefSeq" id="WP_347925402.1">
    <property type="nucleotide sequence ID" value="NZ_CP157199.1"/>
</dbReference>
<dbReference type="EMBL" id="CP157199">
    <property type="protein sequence ID" value="XBG62285.1"/>
    <property type="molecule type" value="Genomic_DNA"/>
</dbReference>
<dbReference type="PANTHER" id="PTHR43245:SF13">
    <property type="entry name" value="UDP-D-APIOSE_UDP-D-XYLOSE SYNTHASE 2"/>
    <property type="match status" value="1"/>
</dbReference>
<dbReference type="Pfam" id="PF01370">
    <property type="entry name" value="Epimerase"/>
    <property type="match status" value="1"/>
</dbReference>
<dbReference type="AlphaFoldDB" id="A0AAU7BV70"/>
<feature type="domain" description="NAD-dependent epimerase/dehydratase" evidence="1">
    <location>
        <begin position="141"/>
        <end position="270"/>
    </location>
</feature>
<dbReference type="InterPro" id="IPR001509">
    <property type="entry name" value="Epimerase_deHydtase"/>
</dbReference>
<protein>
    <submittedName>
        <fullName evidence="2">NAD-dependent epimerase/dehydratase family protein</fullName>
    </submittedName>
</protein>
<evidence type="ECO:0000259" key="1">
    <source>
        <dbReference type="Pfam" id="PF01370"/>
    </source>
</evidence>
<name>A0AAU7BV70_9FLAO</name>
<dbReference type="InterPro" id="IPR036291">
    <property type="entry name" value="NAD(P)-bd_dom_sf"/>
</dbReference>
<sequence length="396" mass="45243">MTKKLATRRQFIEKGVKFGIALPLVGSSLLACNFNEEKKKEIDISSKKLNILILGGTSFLGPHQIAYALGRGHSVTTFTRGKTVPTVHQELFKNVTSLVGDRNNDLSALETGIWDVVIDNSGRDVEWTKNSAELLKDRTDLYLYTSSTGVYYPYLADNIKEDTKVLLEEPETLEDEEMRLEYWYGVMKSNSELAARKIYGDDRTIVVRPTYMFGPADKTNRFIHWPLRLSKGGEVFVPGKQEDPVQYIDVRDVAEFMIRLIEEKHSGTFNAVGPKTAQNMYDFVEEASKAFDVEHTFVRIDDYEFLKANKAPYLVPWIMPEGNNYGSARANGDKALAAGLTYRNLKDSIKETYNWWHSDGVTDDMRQKFEDNEKNVFNRETEIISAWKKHKKKVSS</sequence>
<proteinExistence type="predicted"/>
<dbReference type="Gene3D" id="3.40.50.720">
    <property type="entry name" value="NAD(P)-binding Rossmann-like Domain"/>
    <property type="match status" value="1"/>
</dbReference>